<evidence type="ECO:0000256" key="3">
    <source>
        <dbReference type="SAM" id="Phobius"/>
    </source>
</evidence>
<dbReference type="AlphaFoldDB" id="A0A2T5GIT1"/>
<dbReference type="SUPFAM" id="SSF75005">
    <property type="entry name" value="Arabinanase/levansucrase/invertase"/>
    <property type="match status" value="1"/>
</dbReference>
<reference evidence="5 6" key="1">
    <citation type="submission" date="2018-04" db="EMBL/GenBank/DDBJ databases">
        <title>Genomic Encyclopedia of Type Strains, Phase III (KMG-III): the genomes of soil and plant-associated and newly described type strains.</title>
        <authorList>
            <person name="Whitman W."/>
        </authorList>
    </citation>
    <scope>NUCLEOTIDE SEQUENCE [LARGE SCALE GENOMIC DNA]</scope>
    <source>
        <strain evidence="5 6">MA101b</strain>
    </source>
</reference>
<keyword evidence="1" id="KW-0624">Polysaccharide degradation</keyword>
<dbReference type="Proteomes" id="UP000244189">
    <property type="component" value="Unassembled WGS sequence"/>
</dbReference>
<evidence type="ECO:0000313" key="5">
    <source>
        <dbReference type="EMBL" id="PTQ59221.1"/>
    </source>
</evidence>
<dbReference type="PANTHER" id="PTHR43772">
    <property type="entry name" value="ENDO-1,4-BETA-XYLANASE"/>
    <property type="match status" value="1"/>
</dbReference>
<proteinExistence type="predicted"/>
<keyword evidence="3" id="KW-0812">Transmembrane</keyword>
<name>A0A2T5GIT1_9SPHN</name>
<accession>A0A2T5GIT1</accession>
<dbReference type="GO" id="GO:0045493">
    <property type="term" value="P:xylan catabolic process"/>
    <property type="evidence" value="ECO:0007669"/>
    <property type="project" value="UniProtKB-KW"/>
</dbReference>
<evidence type="ECO:0000313" key="6">
    <source>
        <dbReference type="Proteomes" id="UP000244189"/>
    </source>
</evidence>
<keyword evidence="6" id="KW-1185">Reference proteome</keyword>
<keyword evidence="1" id="KW-0858">Xylan degradation</keyword>
<dbReference type="RefSeq" id="WP_107959002.1">
    <property type="nucleotide sequence ID" value="NZ_QAOG01000005.1"/>
</dbReference>
<keyword evidence="3" id="KW-0472">Membrane</keyword>
<dbReference type="Gene3D" id="2.115.10.20">
    <property type="entry name" value="Glycosyl hydrolase domain, family 43"/>
    <property type="match status" value="1"/>
</dbReference>
<dbReference type="InterPro" id="IPR052176">
    <property type="entry name" value="Glycosyl_Hydrlase_43_Enz"/>
</dbReference>
<comment type="caution">
    <text evidence="5">The sequence shown here is derived from an EMBL/GenBank/DDBJ whole genome shotgun (WGS) entry which is preliminary data.</text>
</comment>
<evidence type="ECO:0000256" key="1">
    <source>
        <dbReference type="ARBA" id="ARBA00022651"/>
    </source>
</evidence>
<dbReference type="Pfam" id="PF24793">
    <property type="entry name" value="GINT1_N"/>
    <property type="match status" value="1"/>
</dbReference>
<keyword evidence="3" id="KW-1133">Transmembrane helix</keyword>
<gene>
    <name evidence="5" type="ORF">C8J26_2963</name>
</gene>
<dbReference type="InterPro" id="IPR023296">
    <property type="entry name" value="Glyco_hydro_beta-prop_sf"/>
</dbReference>
<organism evidence="5 6">
    <name type="scientific">Sphingomonas aurantiaca</name>
    <dbReference type="NCBI Taxonomy" id="185949"/>
    <lineage>
        <taxon>Bacteria</taxon>
        <taxon>Pseudomonadati</taxon>
        <taxon>Pseudomonadota</taxon>
        <taxon>Alphaproteobacteria</taxon>
        <taxon>Sphingomonadales</taxon>
        <taxon>Sphingomonadaceae</taxon>
        <taxon>Sphingomonas</taxon>
    </lineage>
</organism>
<feature type="domain" description="Glucosamine inositolphosphorylceramide transferase 1 N-terminal" evidence="4">
    <location>
        <begin position="41"/>
        <end position="241"/>
    </location>
</feature>
<keyword evidence="2" id="KW-0119">Carbohydrate metabolism</keyword>
<protein>
    <recommendedName>
        <fullName evidence="4">Glucosamine inositolphosphorylceramide transferase 1 N-terminal domain-containing protein</fullName>
    </recommendedName>
</protein>
<sequence>MALRKDIWRPAIVMATAEAIIAKGSIAGFPLMWLPPMGSFQFLADPFGLWRDGRLYVFVETYDYRVRIGAIEVLVYDADFRLVDRQPVLAEPWHLSYPLVFEAEGETWMLPEAHRSNQLTLYRAVDFPTRWEPAHIIELDHVAVDATPVFHDGKWWLFYTSADREPDKMTALHVAHAERLAGPWTPHPANPVRVDVASARPGGMPRVIDGRIVLPVQDCSHTYGGAIRPLTMTVLTTEAFSAEVGDALVAPASCAPFVEGLHTLAAAGPVTLVDMKRTELSLHGLSIEAVREVRKLGRAIRTRASARG</sequence>
<dbReference type="EMBL" id="QAOG01000005">
    <property type="protein sequence ID" value="PTQ59221.1"/>
    <property type="molecule type" value="Genomic_DNA"/>
</dbReference>
<dbReference type="InterPro" id="IPR056442">
    <property type="entry name" value="GINT1_N"/>
</dbReference>
<feature type="transmembrane region" description="Helical" evidence="3">
    <location>
        <begin position="12"/>
        <end position="33"/>
    </location>
</feature>
<evidence type="ECO:0000256" key="2">
    <source>
        <dbReference type="ARBA" id="ARBA00023277"/>
    </source>
</evidence>
<dbReference type="PANTHER" id="PTHR43772:SF2">
    <property type="entry name" value="PUTATIVE (AFU_ORTHOLOGUE AFUA_2G04480)-RELATED"/>
    <property type="match status" value="1"/>
</dbReference>
<evidence type="ECO:0000259" key="4">
    <source>
        <dbReference type="Pfam" id="PF24793"/>
    </source>
</evidence>